<dbReference type="PANTHER" id="PTHR11188">
    <property type="entry name" value="ARRESTIN DOMAIN CONTAINING PROTEIN"/>
    <property type="match status" value="1"/>
</dbReference>
<reference evidence="3 4" key="1">
    <citation type="journal article" date="2013" name="Nature">
        <title>Insights into bilaterian evolution from three spiralian genomes.</title>
        <authorList>
            <person name="Simakov O."/>
            <person name="Marletaz F."/>
            <person name="Cho S.J."/>
            <person name="Edsinger-Gonzales E."/>
            <person name="Havlak P."/>
            <person name="Hellsten U."/>
            <person name="Kuo D.H."/>
            <person name="Larsson T."/>
            <person name="Lv J."/>
            <person name="Arendt D."/>
            <person name="Savage R."/>
            <person name="Osoegawa K."/>
            <person name="de Jong P."/>
            <person name="Grimwood J."/>
            <person name="Chapman J.A."/>
            <person name="Shapiro H."/>
            <person name="Aerts A."/>
            <person name="Otillar R.P."/>
            <person name="Terry A.Y."/>
            <person name="Boore J.L."/>
            <person name="Grigoriev I.V."/>
            <person name="Lindberg D.R."/>
            <person name="Seaver E.C."/>
            <person name="Weisblat D.A."/>
            <person name="Putnam N.H."/>
            <person name="Rokhsar D.S."/>
        </authorList>
    </citation>
    <scope>NUCLEOTIDE SEQUENCE [LARGE SCALE GENOMIC DNA]</scope>
</reference>
<evidence type="ECO:0000256" key="1">
    <source>
        <dbReference type="ARBA" id="ARBA00005298"/>
    </source>
</evidence>
<dbReference type="GO" id="GO:0005737">
    <property type="term" value="C:cytoplasm"/>
    <property type="evidence" value="ECO:0007669"/>
    <property type="project" value="TreeGrafter"/>
</dbReference>
<name>V4B3Q7_LOTGI</name>
<dbReference type="InterPro" id="IPR011021">
    <property type="entry name" value="Arrestin-like_N"/>
</dbReference>
<organism evidence="3 4">
    <name type="scientific">Lottia gigantea</name>
    <name type="common">Giant owl limpet</name>
    <dbReference type="NCBI Taxonomy" id="225164"/>
    <lineage>
        <taxon>Eukaryota</taxon>
        <taxon>Metazoa</taxon>
        <taxon>Spiralia</taxon>
        <taxon>Lophotrochozoa</taxon>
        <taxon>Mollusca</taxon>
        <taxon>Gastropoda</taxon>
        <taxon>Patellogastropoda</taxon>
        <taxon>Lottioidea</taxon>
        <taxon>Lottiidae</taxon>
        <taxon>Lottia</taxon>
    </lineage>
</organism>
<dbReference type="Gene3D" id="2.60.40.640">
    <property type="match status" value="2"/>
</dbReference>
<evidence type="ECO:0000259" key="2">
    <source>
        <dbReference type="SMART" id="SM01017"/>
    </source>
</evidence>
<dbReference type="Pfam" id="PF02752">
    <property type="entry name" value="Arrestin_C"/>
    <property type="match status" value="1"/>
</dbReference>
<feature type="domain" description="Arrestin C-terminal-like" evidence="2">
    <location>
        <begin position="169"/>
        <end position="300"/>
    </location>
</feature>
<dbReference type="GeneID" id="20246319"/>
<dbReference type="SMART" id="SM01017">
    <property type="entry name" value="Arrestin_C"/>
    <property type="match status" value="1"/>
</dbReference>
<keyword evidence="4" id="KW-1185">Reference proteome</keyword>
<dbReference type="RefSeq" id="XP_009044532.1">
    <property type="nucleotide sequence ID" value="XM_009046284.1"/>
</dbReference>
<dbReference type="AlphaFoldDB" id="V4B3Q7"/>
<comment type="similarity">
    <text evidence="1">Belongs to the arrestin family.</text>
</comment>
<dbReference type="Pfam" id="PF00339">
    <property type="entry name" value="Arrestin_N"/>
    <property type="match status" value="1"/>
</dbReference>
<dbReference type="Proteomes" id="UP000030746">
    <property type="component" value="Unassembled WGS sequence"/>
</dbReference>
<dbReference type="HOGENOM" id="CLU_039221_1_1_1"/>
<dbReference type="InterPro" id="IPR014756">
    <property type="entry name" value="Ig_E-set"/>
</dbReference>
<dbReference type="GO" id="GO:0015031">
    <property type="term" value="P:protein transport"/>
    <property type="evidence" value="ECO:0007669"/>
    <property type="project" value="TreeGrafter"/>
</dbReference>
<accession>V4B3Q7</accession>
<sequence>MSAIHRLLITLEHDIDEQYQYQPGEIIRGHIIATLSRNEQIRNITISIFGEGNVGWEDEKTGENNQASETYIDSKTVIMESQMGKPLVLKQGHREFPFEYELPENLPSSFIGKHGSVTYILKGMVIDYKNNVAAITSEPFLVLRKKPLPESIESPMLLGGSKRVWGGCSLGKITVSAAVNKHGGIPGEDILINMDVKNRSGCMVKAIQASVNMHSIYHAGKKTTSFSQCVNRKRDEPHMEKNEGRRWMNSRLTVPPYIPETKLEHCDIIEIHYTFQIRLEIEGNHEICLESPLLIGAHPAGLELPNKNYSRNSINSEWTVRARGLVMEQQVMLSLKEEDEMKEWYGGVIPELRSDAAISNPLFRQGSFLNKQGRYPEVLEYKRKQNGHLEELPEIMESTKL</sequence>
<dbReference type="SUPFAM" id="SSF81296">
    <property type="entry name" value="E set domains"/>
    <property type="match status" value="2"/>
</dbReference>
<dbReference type="InterPro" id="IPR050357">
    <property type="entry name" value="Arrestin_domain-protein"/>
</dbReference>
<proteinExistence type="inferred from homology"/>
<dbReference type="EMBL" id="KB199651">
    <property type="protein sequence ID" value="ESP05023.1"/>
    <property type="molecule type" value="Genomic_DNA"/>
</dbReference>
<dbReference type="InterPro" id="IPR011022">
    <property type="entry name" value="Arrestin_C-like"/>
</dbReference>
<evidence type="ECO:0000313" key="3">
    <source>
        <dbReference type="EMBL" id="ESP05023.1"/>
    </source>
</evidence>
<dbReference type="OMA" id="EIMENTR"/>
<dbReference type="CTD" id="20246319"/>
<dbReference type="KEGG" id="lgi:LOTGIDRAFT_211804"/>
<dbReference type="PANTHER" id="PTHR11188:SF176">
    <property type="entry name" value="ARRESTIN DOMAIN-CONTAINING PROTEIN 1"/>
    <property type="match status" value="1"/>
</dbReference>
<dbReference type="OrthoDB" id="2333384at2759"/>
<protein>
    <recommendedName>
        <fullName evidence="2">Arrestin C-terminal-like domain-containing protein</fullName>
    </recommendedName>
</protein>
<dbReference type="InterPro" id="IPR014752">
    <property type="entry name" value="Arrestin-like_C"/>
</dbReference>
<evidence type="ECO:0000313" key="4">
    <source>
        <dbReference type="Proteomes" id="UP000030746"/>
    </source>
</evidence>
<gene>
    <name evidence="3" type="ORF">LOTGIDRAFT_211804</name>
</gene>